<dbReference type="EMBL" id="MDHN01000010">
    <property type="protein sequence ID" value="OFC71678.1"/>
    <property type="molecule type" value="Genomic_DNA"/>
</dbReference>
<keyword evidence="3" id="KW-1185">Reference proteome</keyword>
<keyword evidence="1" id="KW-1133">Transmembrane helix</keyword>
<proteinExistence type="predicted"/>
<keyword evidence="1" id="KW-0812">Transmembrane</keyword>
<dbReference type="Proteomes" id="UP000175691">
    <property type="component" value="Unassembled WGS sequence"/>
</dbReference>
<sequence length="95" mass="11329">MVVVWKSPFLWPLFHIWLFVLGCFKVSLCFEFAAFSNQRWQQSCERWSLRYLTIALKRSQARWDANAWAASLRSYFSPCVIALYAGVMYFKDEDE</sequence>
<evidence type="ECO:0000313" key="3">
    <source>
        <dbReference type="Proteomes" id="UP000175691"/>
    </source>
</evidence>
<dbReference type="PROSITE" id="PS51257">
    <property type="entry name" value="PROKAR_LIPOPROTEIN"/>
    <property type="match status" value="1"/>
</dbReference>
<evidence type="ECO:0000313" key="2">
    <source>
        <dbReference type="EMBL" id="OFC71678.1"/>
    </source>
</evidence>
<protein>
    <submittedName>
        <fullName evidence="2">Uncharacterized protein</fullName>
    </submittedName>
</protein>
<keyword evidence="1" id="KW-0472">Membrane</keyword>
<comment type="caution">
    <text evidence="2">The sequence shown here is derived from an EMBL/GenBank/DDBJ whole genome shotgun (WGS) entry which is preliminary data.</text>
</comment>
<evidence type="ECO:0000256" key="1">
    <source>
        <dbReference type="SAM" id="Phobius"/>
    </source>
</evidence>
<name>A0A1E7ZDT6_9ALTE</name>
<reference evidence="2 3" key="1">
    <citation type="submission" date="2016-08" db="EMBL/GenBank/DDBJ databases">
        <authorList>
            <person name="Seilhamer J.J."/>
        </authorList>
    </citation>
    <scope>NUCLEOTIDE SEQUENCE [LARGE SCALE GENOMIC DNA]</scope>
    <source>
        <strain evidence="2 3">KCTC 42603</strain>
    </source>
</reference>
<feature type="transmembrane region" description="Helical" evidence="1">
    <location>
        <begin position="67"/>
        <end position="90"/>
    </location>
</feature>
<dbReference type="STRING" id="1656094.BFC18_05840"/>
<gene>
    <name evidence="2" type="ORF">BFC18_05840</name>
</gene>
<dbReference type="AlphaFoldDB" id="A0A1E7ZDT6"/>
<accession>A0A1E7ZDT6</accession>
<feature type="transmembrane region" description="Helical" evidence="1">
    <location>
        <begin position="12"/>
        <end position="33"/>
    </location>
</feature>
<organism evidence="2 3">
    <name type="scientific">Alteromonas confluentis</name>
    <dbReference type="NCBI Taxonomy" id="1656094"/>
    <lineage>
        <taxon>Bacteria</taxon>
        <taxon>Pseudomonadati</taxon>
        <taxon>Pseudomonadota</taxon>
        <taxon>Gammaproteobacteria</taxon>
        <taxon>Alteromonadales</taxon>
        <taxon>Alteromonadaceae</taxon>
        <taxon>Alteromonas/Salinimonas group</taxon>
        <taxon>Alteromonas</taxon>
    </lineage>
</organism>